<dbReference type="AlphaFoldDB" id="A0A2T0UD63"/>
<evidence type="ECO:0000313" key="2">
    <source>
        <dbReference type="EMBL" id="PRY55832.1"/>
    </source>
</evidence>
<dbReference type="Proteomes" id="UP000237822">
    <property type="component" value="Unassembled WGS sequence"/>
</dbReference>
<gene>
    <name evidence="2" type="ORF">BCF74_1219</name>
</gene>
<reference evidence="2 3" key="1">
    <citation type="submission" date="2018-03" db="EMBL/GenBank/DDBJ databases">
        <title>Genomic Encyclopedia of Archaeal and Bacterial Type Strains, Phase II (KMG-II): from individual species to whole genera.</title>
        <authorList>
            <person name="Goeker M."/>
        </authorList>
    </citation>
    <scope>NUCLEOTIDE SEQUENCE [LARGE SCALE GENOMIC DNA]</scope>
    <source>
        <strain evidence="2 3">ATCC BAA-1496</strain>
    </source>
</reference>
<protein>
    <submittedName>
        <fullName evidence="2">Uncharacterized protein</fullName>
    </submittedName>
</protein>
<feature type="compositionally biased region" description="Polar residues" evidence="1">
    <location>
        <begin position="1"/>
        <end position="12"/>
    </location>
</feature>
<name>A0A2T0UD63_9MICO</name>
<keyword evidence="3" id="KW-1185">Reference proteome</keyword>
<evidence type="ECO:0000256" key="1">
    <source>
        <dbReference type="SAM" id="MobiDB-lite"/>
    </source>
</evidence>
<accession>A0A2T0UD63</accession>
<organism evidence="2 3">
    <name type="scientific">Knoellia remsis</name>
    <dbReference type="NCBI Taxonomy" id="407159"/>
    <lineage>
        <taxon>Bacteria</taxon>
        <taxon>Bacillati</taxon>
        <taxon>Actinomycetota</taxon>
        <taxon>Actinomycetes</taxon>
        <taxon>Micrococcales</taxon>
        <taxon>Intrasporangiaceae</taxon>
        <taxon>Knoellia</taxon>
    </lineage>
</organism>
<dbReference type="EMBL" id="PVTI01000021">
    <property type="protein sequence ID" value="PRY55832.1"/>
    <property type="molecule type" value="Genomic_DNA"/>
</dbReference>
<feature type="compositionally biased region" description="Acidic residues" evidence="1">
    <location>
        <begin position="56"/>
        <end position="67"/>
    </location>
</feature>
<sequence length="87" mass="9602">MSMSESENTETPADTEATGGTEDTRGGTEDTRGDAEPAPERVTDDEVRDEVRLDLDQESIEDWDDVRDDYAVDPGQDPVRPALSEDE</sequence>
<feature type="region of interest" description="Disordered" evidence="1">
    <location>
        <begin position="1"/>
        <end position="87"/>
    </location>
</feature>
<evidence type="ECO:0000313" key="3">
    <source>
        <dbReference type="Proteomes" id="UP000237822"/>
    </source>
</evidence>
<comment type="caution">
    <text evidence="2">The sequence shown here is derived from an EMBL/GenBank/DDBJ whole genome shotgun (WGS) entry which is preliminary data.</text>
</comment>
<feature type="compositionally biased region" description="Basic and acidic residues" evidence="1">
    <location>
        <begin position="22"/>
        <end position="55"/>
    </location>
</feature>
<proteinExistence type="predicted"/>